<name>A0A6A5RJK1_9PLEO</name>
<evidence type="ECO:0000313" key="3">
    <source>
        <dbReference type="Proteomes" id="UP000800082"/>
    </source>
</evidence>
<reference evidence="2" key="1">
    <citation type="journal article" date="2020" name="Stud. Mycol.">
        <title>101 Dothideomycetes genomes: a test case for predicting lifestyles and emergence of pathogens.</title>
        <authorList>
            <person name="Haridas S."/>
            <person name="Albert R."/>
            <person name="Binder M."/>
            <person name="Bloem J."/>
            <person name="Labutti K."/>
            <person name="Salamov A."/>
            <person name="Andreopoulos B."/>
            <person name="Baker S."/>
            <person name="Barry K."/>
            <person name="Bills G."/>
            <person name="Bluhm B."/>
            <person name="Cannon C."/>
            <person name="Castanera R."/>
            <person name="Culley D."/>
            <person name="Daum C."/>
            <person name="Ezra D."/>
            <person name="Gonzalez J."/>
            <person name="Henrissat B."/>
            <person name="Kuo A."/>
            <person name="Liang C."/>
            <person name="Lipzen A."/>
            <person name="Lutzoni F."/>
            <person name="Magnuson J."/>
            <person name="Mondo S."/>
            <person name="Nolan M."/>
            <person name="Ohm R."/>
            <person name="Pangilinan J."/>
            <person name="Park H.-J."/>
            <person name="Ramirez L."/>
            <person name="Alfaro M."/>
            <person name="Sun H."/>
            <person name="Tritt A."/>
            <person name="Yoshinaga Y."/>
            <person name="Zwiers L.-H."/>
            <person name="Turgeon B."/>
            <person name="Goodwin S."/>
            <person name="Spatafora J."/>
            <person name="Crous P."/>
            <person name="Grigoriev I."/>
        </authorList>
    </citation>
    <scope>NUCLEOTIDE SEQUENCE</scope>
    <source>
        <strain evidence="2">CBS 183.55</strain>
    </source>
</reference>
<evidence type="ECO:0000256" key="1">
    <source>
        <dbReference type="SAM" id="Phobius"/>
    </source>
</evidence>
<dbReference type="PANTHER" id="PTHR35394">
    <property type="entry name" value="DUF3176 DOMAIN-CONTAINING PROTEIN"/>
    <property type="match status" value="1"/>
</dbReference>
<feature type="transmembrane region" description="Helical" evidence="1">
    <location>
        <begin position="99"/>
        <end position="118"/>
    </location>
</feature>
<gene>
    <name evidence="2" type="ORF">M421DRAFT_422016</name>
</gene>
<keyword evidence="3" id="KW-1185">Reference proteome</keyword>
<feature type="transmembrane region" description="Helical" evidence="1">
    <location>
        <begin position="37"/>
        <end position="59"/>
    </location>
</feature>
<organism evidence="2 3">
    <name type="scientific">Didymella exigua CBS 183.55</name>
    <dbReference type="NCBI Taxonomy" id="1150837"/>
    <lineage>
        <taxon>Eukaryota</taxon>
        <taxon>Fungi</taxon>
        <taxon>Dikarya</taxon>
        <taxon>Ascomycota</taxon>
        <taxon>Pezizomycotina</taxon>
        <taxon>Dothideomycetes</taxon>
        <taxon>Pleosporomycetidae</taxon>
        <taxon>Pleosporales</taxon>
        <taxon>Pleosporineae</taxon>
        <taxon>Didymellaceae</taxon>
        <taxon>Didymella</taxon>
    </lineage>
</organism>
<keyword evidence="1" id="KW-0812">Transmembrane</keyword>
<protein>
    <submittedName>
        <fullName evidence="2">Uncharacterized protein</fullName>
    </submittedName>
</protein>
<dbReference type="EMBL" id="ML978973">
    <property type="protein sequence ID" value="KAF1927154.1"/>
    <property type="molecule type" value="Genomic_DNA"/>
</dbReference>
<dbReference type="InterPro" id="IPR021514">
    <property type="entry name" value="DUF3176"/>
</dbReference>
<keyword evidence="1" id="KW-1133">Transmembrane helix</keyword>
<dbReference type="OrthoDB" id="5376804at2759"/>
<dbReference type="PANTHER" id="PTHR35394:SF5">
    <property type="entry name" value="DUF3176 DOMAIN-CONTAINING PROTEIN"/>
    <property type="match status" value="1"/>
</dbReference>
<dbReference type="AlphaFoldDB" id="A0A6A5RJK1"/>
<accession>A0A6A5RJK1</accession>
<dbReference type="Proteomes" id="UP000800082">
    <property type="component" value="Unassembled WGS sequence"/>
</dbReference>
<keyword evidence="1" id="KW-0472">Membrane</keyword>
<dbReference type="RefSeq" id="XP_033447406.1">
    <property type="nucleotide sequence ID" value="XM_033593028.1"/>
</dbReference>
<evidence type="ECO:0000313" key="2">
    <source>
        <dbReference type="EMBL" id="KAF1927154.1"/>
    </source>
</evidence>
<proteinExistence type="predicted"/>
<sequence>MVVEAGSCILLVGGLVGIIATTSRTNGKPLSQSPLQLSVNALIAAFSVLIKASCAFVLAEGISHVKWTSFREPQSLHSFQAHDLASRGPWGAAILLRHGLGRIVVSLGAIVTIVILFLEPFSQQIVSLVDCERIYTDKVGAIPQINLYRLQSGFHADQSSVGSPQCGEPGHIRDEQAAVGMGLFYWKL</sequence>
<dbReference type="Pfam" id="PF11374">
    <property type="entry name" value="DUF3176"/>
    <property type="match status" value="1"/>
</dbReference>
<dbReference type="GeneID" id="54350696"/>